<accession>A0A4C1WW80</accession>
<evidence type="ECO:0000313" key="1">
    <source>
        <dbReference type="EMBL" id="GBP54377.1"/>
    </source>
</evidence>
<comment type="caution">
    <text evidence="1">The sequence shown here is derived from an EMBL/GenBank/DDBJ whole genome shotgun (WGS) entry which is preliminary data.</text>
</comment>
<proteinExistence type="predicted"/>
<sequence length="132" mass="14678">MTRRARLGLHNAPHGDIRYLHEILGTCSTGDTPTRTVQRTKLCRCEVSHESVVMAKKLACGEEEGKVGEKKEGSGSVKPAHYNIRRQLRAAKFRALYCFTYGCILGGWDWEGGEAAALHCPPWSTTLLCVQF</sequence>
<reference evidence="1 2" key="1">
    <citation type="journal article" date="2019" name="Commun. Biol.">
        <title>The bagworm genome reveals a unique fibroin gene that provides high tensile strength.</title>
        <authorList>
            <person name="Kono N."/>
            <person name="Nakamura H."/>
            <person name="Ohtoshi R."/>
            <person name="Tomita M."/>
            <person name="Numata K."/>
            <person name="Arakawa K."/>
        </authorList>
    </citation>
    <scope>NUCLEOTIDE SEQUENCE [LARGE SCALE GENOMIC DNA]</scope>
</reference>
<protein>
    <submittedName>
        <fullName evidence="1">Uncharacterized protein</fullName>
    </submittedName>
</protein>
<keyword evidence="2" id="KW-1185">Reference proteome</keyword>
<name>A0A4C1WW80_EUMVA</name>
<dbReference type="AlphaFoldDB" id="A0A4C1WW80"/>
<evidence type="ECO:0000313" key="2">
    <source>
        <dbReference type="Proteomes" id="UP000299102"/>
    </source>
</evidence>
<dbReference type="Proteomes" id="UP000299102">
    <property type="component" value="Unassembled WGS sequence"/>
</dbReference>
<organism evidence="1 2">
    <name type="scientific">Eumeta variegata</name>
    <name type="common">Bagworm moth</name>
    <name type="synonym">Eumeta japonica</name>
    <dbReference type="NCBI Taxonomy" id="151549"/>
    <lineage>
        <taxon>Eukaryota</taxon>
        <taxon>Metazoa</taxon>
        <taxon>Ecdysozoa</taxon>
        <taxon>Arthropoda</taxon>
        <taxon>Hexapoda</taxon>
        <taxon>Insecta</taxon>
        <taxon>Pterygota</taxon>
        <taxon>Neoptera</taxon>
        <taxon>Endopterygota</taxon>
        <taxon>Lepidoptera</taxon>
        <taxon>Glossata</taxon>
        <taxon>Ditrysia</taxon>
        <taxon>Tineoidea</taxon>
        <taxon>Psychidae</taxon>
        <taxon>Oiketicinae</taxon>
        <taxon>Eumeta</taxon>
    </lineage>
</organism>
<gene>
    <name evidence="1" type="ORF">EVAR_50790_1</name>
</gene>
<dbReference type="EMBL" id="BGZK01000645">
    <property type="protein sequence ID" value="GBP54377.1"/>
    <property type="molecule type" value="Genomic_DNA"/>
</dbReference>